<dbReference type="AlphaFoldDB" id="A0AAD3S5W2"/>
<dbReference type="EMBL" id="BSYO01000005">
    <property type="protein sequence ID" value="GMH04884.1"/>
    <property type="molecule type" value="Genomic_DNA"/>
</dbReference>
<feature type="transmembrane region" description="Helical" evidence="2">
    <location>
        <begin position="240"/>
        <end position="263"/>
    </location>
</feature>
<feature type="region of interest" description="Disordered" evidence="1">
    <location>
        <begin position="73"/>
        <end position="93"/>
    </location>
</feature>
<feature type="region of interest" description="Disordered" evidence="1">
    <location>
        <begin position="144"/>
        <end position="179"/>
    </location>
</feature>
<comment type="caution">
    <text evidence="3">The sequence shown here is derived from an EMBL/GenBank/DDBJ whole genome shotgun (WGS) entry which is preliminary data.</text>
</comment>
<keyword evidence="2" id="KW-1133">Transmembrane helix</keyword>
<keyword evidence="2" id="KW-0472">Membrane</keyword>
<reference evidence="3" key="1">
    <citation type="submission" date="2023-05" db="EMBL/GenBank/DDBJ databases">
        <title>Nepenthes gracilis genome sequencing.</title>
        <authorList>
            <person name="Fukushima K."/>
        </authorList>
    </citation>
    <scope>NUCLEOTIDE SEQUENCE</scope>
    <source>
        <strain evidence="3">SING2019-196</strain>
    </source>
</reference>
<keyword evidence="2" id="KW-0812">Transmembrane</keyword>
<evidence type="ECO:0000256" key="2">
    <source>
        <dbReference type="SAM" id="Phobius"/>
    </source>
</evidence>
<protein>
    <submittedName>
        <fullName evidence="3">Uncharacterized protein</fullName>
    </submittedName>
</protein>
<organism evidence="3 4">
    <name type="scientific">Nepenthes gracilis</name>
    <name type="common">Slender pitcher plant</name>
    <dbReference type="NCBI Taxonomy" id="150966"/>
    <lineage>
        <taxon>Eukaryota</taxon>
        <taxon>Viridiplantae</taxon>
        <taxon>Streptophyta</taxon>
        <taxon>Embryophyta</taxon>
        <taxon>Tracheophyta</taxon>
        <taxon>Spermatophyta</taxon>
        <taxon>Magnoliopsida</taxon>
        <taxon>eudicotyledons</taxon>
        <taxon>Gunneridae</taxon>
        <taxon>Pentapetalae</taxon>
        <taxon>Caryophyllales</taxon>
        <taxon>Nepenthaceae</taxon>
        <taxon>Nepenthes</taxon>
    </lineage>
</organism>
<dbReference type="Proteomes" id="UP001279734">
    <property type="component" value="Unassembled WGS sequence"/>
</dbReference>
<keyword evidence="4" id="KW-1185">Reference proteome</keyword>
<evidence type="ECO:0000313" key="3">
    <source>
        <dbReference type="EMBL" id="GMH04884.1"/>
    </source>
</evidence>
<proteinExistence type="predicted"/>
<name>A0AAD3S5W2_NEPGR</name>
<feature type="transmembrane region" description="Helical" evidence="2">
    <location>
        <begin position="275"/>
        <end position="301"/>
    </location>
</feature>
<feature type="transmembrane region" description="Helical" evidence="2">
    <location>
        <begin position="207"/>
        <end position="228"/>
    </location>
</feature>
<evidence type="ECO:0000313" key="4">
    <source>
        <dbReference type="Proteomes" id="UP001279734"/>
    </source>
</evidence>
<gene>
    <name evidence="3" type="ORF">Nepgr_006724</name>
</gene>
<evidence type="ECO:0000256" key="1">
    <source>
        <dbReference type="SAM" id="MobiDB-lite"/>
    </source>
</evidence>
<accession>A0AAD3S5W2</accession>
<feature type="compositionally biased region" description="Polar residues" evidence="1">
    <location>
        <begin position="73"/>
        <end position="91"/>
    </location>
</feature>
<sequence length="318" mass="34085">MPIANGSPATSTHLGGEHHECGTNGQRLICIGKESHGGLPWIAFSKDKAAAKKLSHHPSGLHHESEADISDPITASSGQLKHTSNPKTANSYHRIDIPPADFAESQQIKSHCSHHASVIQCRTPPVTLQPQSTAASIKSIHDLAKRQDDERNNSSNPLHPRGTAVHRSHRSASTKLPTKTGNNPKKLLLLWAMLLLCCEEQLLMQEFMLLLMFAADAWMIYTWACALLRGASGAWAAEGLLSSANYGMAAGLYWCIGSLLAASKLGDWDLMMLPLASAVINLAVLGPCAFGLDASAVFLMLGMESQSCVKKAGNALLD</sequence>